<reference evidence="3 4" key="1">
    <citation type="submission" date="2019-09" db="EMBL/GenBank/DDBJ databases">
        <title>Mumia zhuanghuii sp. nov. isolated from the intestinal contents of plateau pika (Ochotona curzoniae) in the Qinghai-Tibet plateau of China.</title>
        <authorList>
            <person name="Tian Z."/>
        </authorList>
    </citation>
    <scope>NUCLEOTIDE SEQUENCE [LARGE SCALE GENOMIC DNA]</scope>
    <source>
        <strain evidence="4">350</strain>
    </source>
</reference>
<evidence type="ECO:0000256" key="1">
    <source>
        <dbReference type="SAM" id="MobiDB-lite"/>
    </source>
</evidence>
<accession>A0A5Q6RWH4</accession>
<comment type="caution">
    <text evidence="3">The sequence shown here is derived from an EMBL/GenBank/DDBJ whole genome shotgun (WGS) entry which is preliminary data.</text>
</comment>
<keyword evidence="2" id="KW-0812">Transmembrane</keyword>
<keyword evidence="2" id="KW-1133">Transmembrane helix</keyword>
<name>A0A5Q6RWH4_9ACTN</name>
<feature type="compositionally biased region" description="Low complexity" evidence="1">
    <location>
        <begin position="61"/>
        <end position="74"/>
    </location>
</feature>
<sequence>MTFPIAPAPAVVDATVDESASDDGPTTAAWIFMAAAGLLLLLAVIGAFLRVRRARSRRPDAPASAPTASDPLAAFERGDTSVDVDPYGTSDRTVTR</sequence>
<protein>
    <submittedName>
        <fullName evidence="3">Uncharacterized protein</fullName>
    </submittedName>
</protein>
<proteinExistence type="predicted"/>
<evidence type="ECO:0000313" key="3">
    <source>
        <dbReference type="EMBL" id="KAA1422411.1"/>
    </source>
</evidence>
<keyword evidence="2" id="KW-0472">Membrane</keyword>
<feature type="region of interest" description="Disordered" evidence="1">
    <location>
        <begin position="55"/>
        <end position="96"/>
    </location>
</feature>
<feature type="transmembrane region" description="Helical" evidence="2">
    <location>
        <begin position="28"/>
        <end position="49"/>
    </location>
</feature>
<dbReference type="Proteomes" id="UP000307768">
    <property type="component" value="Unassembled WGS sequence"/>
</dbReference>
<dbReference type="EMBL" id="VDFQ02000004">
    <property type="protein sequence ID" value="KAA1422411.1"/>
    <property type="molecule type" value="Genomic_DNA"/>
</dbReference>
<dbReference type="AlphaFoldDB" id="A0A5Q6RWH4"/>
<evidence type="ECO:0000256" key="2">
    <source>
        <dbReference type="SAM" id="Phobius"/>
    </source>
</evidence>
<gene>
    <name evidence="3" type="ORF">FE697_014785</name>
</gene>
<organism evidence="3 4">
    <name type="scientific">Mumia zhuanghuii</name>
    <dbReference type="NCBI Taxonomy" id="2585211"/>
    <lineage>
        <taxon>Bacteria</taxon>
        <taxon>Bacillati</taxon>
        <taxon>Actinomycetota</taxon>
        <taxon>Actinomycetes</taxon>
        <taxon>Propionibacteriales</taxon>
        <taxon>Nocardioidaceae</taxon>
        <taxon>Mumia</taxon>
    </lineage>
</organism>
<evidence type="ECO:0000313" key="4">
    <source>
        <dbReference type="Proteomes" id="UP000307768"/>
    </source>
</evidence>